<name>A0AA42CDH6_9PROT</name>
<evidence type="ECO:0000313" key="1">
    <source>
        <dbReference type="EMBL" id="MCW3474873.1"/>
    </source>
</evidence>
<gene>
    <name evidence="1" type="ORF">OL599_09780</name>
</gene>
<dbReference type="AlphaFoldDB" id="A0AA42CDH6"/>
<dbReference type="RefSeq" id="WP_264713526.1">
    <property type="nucleotide sequence ID" value="NZ_JAPDNT010000005.1"/>
</dbReference>
<accession>A0AA42CDH6</accession>
<organism evidence="1 2">
    <name type="scientific">Limobrevibacterium gyesilva</name>
    <dbReference type="NCBI Taxonomy" id="2991712"/>
    <lineage>
        <taxon>Bacteria</taxon>
        <taxon>Pseudomonadati</taxon>
        <taxon>Pseudomonadota</taxon>
        <taxon>Alphaproteobacteria</taxon>
        <taxon>Acetobacterales</taxon>
        <taxon>Acetobacteraceae</taxon>
        <taxon>Limobrevibacterium</taxon>
    </lineage>
</organism>
<evidence type="ECO:0000313" key="2">
    <source>
        <dbReference type="Proteomes" id="UP001165679"/>
    </source>
</evidence>
<reference evidence="1" key="1">
    <citation type="submission" date="2022-09" db="EMBL/GenBank/DDBJ databases">
        <title>Rhodovastum sp. nov. RN2-1 isolated from soil in Seongnam, South Korea.</title>
        <authorList>
            <person name="Le N.T."/>
        </authorList>
    </citation>
    <scope>NUCLEOTIDE SEQUENCE</scope>
    <source>
        <strain evidence="1">RN2-1</strain>
    </source>
</reference>
<reference evidence="1" key="2">
    <citation type="submission" date="2022-10" db="EMBL/GenBank/DDBJ databases">
        <authorList>
            <person name="Trinh H.N."/>
        </authorList>
    </citation>
    <scope>NUCLEOTIDE SEQUENCE</scope>
    <source>
        <strain evidence="1">RN2-1</strain>
    </source>
</reference>
<comment type="caution">
    <text evidence="1">The sequence shown here is derived from an EMBL/GenBank/DDBJ whole genome shotgun (WGS) entry which is preliminary data.</text>
</comment>
<protein>
    <submittedName>
        <fullName evidence="1">Uncharacterized protein</fullName>
    </submittedName>
</protein>
<keyword evidence="2" id="KW-1185">Reference proteome</keyword>
<dbReference type="EMBL" id="JAPDNT010000005">
    <property type="protein sequence ID" value="MCW3474873.1"/>
    <property type="molecule type" value="Genomic_DNA"/>
</dbReference>
<proteinExistence type="predicted"/>
<sequence length="105" mass="11803">MVETFSRTLKAKLVWRTVFDTRLKTNQAIACHLGGLYTRQATFRPRFHKPGPVRETGHLPNQCLPAKAKQAQYDAATFRERYAGADALAKGDESVAGNRNVWTAR</sequence>
<dbReference type="Proteomes" id="UP001165679">
    <property type="component" value="Unassembled WGS sequence"/>
</dbReference>